<name>I4I4I5_MICAE</name>
<organism evidence="1 2">
    <name type="scientific">Microcystis aeruginosa PCC 9809</name>
    <dbReference type="NCBI Taxonomy" id="1160285"/>
    <lineage>
        <taxon>Bacteria</taxon>
        <taxon>Bacillati</taxon>
        <taxon>Cyanobacteriota</taxon>
        <taxon>Cyanophyceae</taxon>
        <taxon>Oscillatoriophycideae</taxon>
        <taxon>Chroococcales</taxon>
        <taxon>Microcystaceae</taxon>
        <taxon>Microcystis</taxon>
    </lineage>
</organism>
<comment type="caution">
    <text evidence="1">The sequence shown here is derived from an EMBL/GenBank/DDBJ whole genome shotgun (WGS) entry which is preliminary data.</text>
</comment>
<proteinExistence type="predicted"/>
<gene>
    <name evidence="1" type="ORF">MICAH_5560009</name>
</gene>
<dbReference type="AlphaFoldDB" id="I4I4I5"/>
<dbReference type="EMBL" id="CAIO01000508">
    <property type="protein sequence ID" value="CCI29209.1"/>
    <property type="molecule type" value="Genomic_DNA"/>
</dbReference>
<dbReference type="HOGENOM" id="CLU_2899149_0_0_3"/>
<evidence type="ECO:0000313" key="1">
    <source>
        <dbReference type="EMBL" id="CCI29209.1"/>
    </source>
</evidence>
<accession>I4I4I5</accession>
<reference evidence="1 2" key="1">
    <citation type="submission" date="2012-04" db="EMBL/GenBank/DDBJ databases">
        <authorList>
            <person name="Genoscope - CEA"/>
        </authorList>
    </citation>
    <scope>NUCLEOTIDE SEQUENCE [LARGE SCALE GENOMIC DNA]</scope>
    <source>
        <strain evidence="1 2">9809</strain>
    </source>
</reference>
<sequence>MIKGELSSILSVKFLFINLVEYIKVEIIILKSLTSMGFKKMSTYISISLKFLYRVLTYLHPI</sequence>
<evidence type="ECO:0000313" key="2">
    <source>
        <dbReference type="Proteomes" id="UP000004775"/>
    </source>
</evidence>
<dbReference type="Proteomes" id="UP000004775">
    <property type="component" value="Unassembled WGS sequence"/>
</dbReference>
<protein>
    <submittedName>
        <fullName evidence="1">Uncharacterized protein</fullName>
    </submittedName>
</protein>